<dbReference type="RefSeq" id="XP_062684097.1">
    <property type="nucleotide sequence ID" value="XM_062831667.1"/>
</dbReference>
<reference evidence="2" key="1">
    <citation type="journal article" date="2023" name="Mol. Phylogenet. Evol.">
        <title>Genome-scale phylogeny and comparative genomics of the fungal order Sordariales.</title>
        <authorList>
            <person name="Hensen N."/>
            <person name="Bonometti L."/>
            <person name="Westerberg I."/>
            <person name="Brannstrom I.O."/>
            <person name="Guillou S."/>
            <person name="Cros-Aarteil S."/>
            <person name="Calhoun S."/>
            <person name="Haridas S."/>
            <person name="Kuo A."/>
            <person name="Mondo S."/>
            <person name="Pangilinan J."/>
            <person name="Riley R."/>
            <person name="LaButti K."/>
            <person name="Andreopoulos B."/>
            <person name="Lipzen A."/>
            <person name="Chen C."/>
            <person name="Yan M."/>
            <person name="Daum C."/>
            <person name="Ng V."/>
            <person name="Clum A."/>
            <person name="Steindorff A."/>
            <person name="Ohm R.A."/>
            <person name="Martin F."/>
            <person name="Silar P."/>
            <person name="Natvig D.O."/>
            <person name="Lalanne C."/>
            <person name="Gautier V."/>
            <person name="Ament-Velasquez S.L."/>
            <person name="Kruys A."/>
            <person name="Hutchinson M.I."/>
            <person name="Powell A.J."/>
            <person name="Barry K."/>
            <person name="Miller A.N."/>
            <person name="Grigoriev I.V."/>
            <person name="Debuchy R."/>
            <person name="Gladieux P."/>
            <person name="Hiltunen Thoren M."/>
            <person name="Johannesson H."/>
        </authorList>
    </citation>
    <scope>NUCLEOTIDE SEQUENCE</scope>
    <source>
        <strain evidence="2">CBS 560.94</strain>
    </source>
</reference>
<feature type="region of interest" description="Disordered" evidence="1">
    <location>
        <begin position="172"/>
        <end position="196"/>
    </location>
</feature>
<dbReference type="GeneID" id="87868821"/>
<accession>A0AAE0JKU5</accession>
<name>A0AAE0JKU5_9PEZI</name>
<evidence type="ECO:0000313" key="3">
    <source>
        <dbReference type="Proteomes" id="UP001278500"/>
    </source>
</evidence>
<gene>
    <name evidence="2" type="ORF">B0H65DRAFT_99245</name>
</gene>
<dbReference type="Proteomes" id="UP001278500">
    <property type="component" value="Unassembled WGS sequence"/>
</dbReference>
<proteinExistence type="predicted"/>
<dbReference type="AlphaFoldDB" id="A0AAE0JKU5"/>
<keyword evidence="3" id="KW-1185">Reference proteome</keyword>
<sequence>MLSMIRGGFQNFARVLGSRMIYVCLGEGWGFPGSVITGYAEQVSSQFLAWTYRVLDEASTIRSWRGNSESRTSYHARTLSVLASSHRAVVCPDDYRRTKFQGACLDSGWEVFPQLDYHSVYRVVNMLHLCFAAVLFKSSDSAIGSCLLFVVYIVDLYNFLSLSCSSLARFKEGSTNSSSFSRQRGRSPSQNRRTTRDSCFGSCSLGLWFRRISLSN</sequence>
<reference evidence="2" key="2">
    <citation type="submission" date="2023-06" db="EMBL/GenBank/DDBJ databases">
        <authorList>
            <consortium name="Lawrence Berkeley National Laboratory"/>
            <person name="Haridas S."/>
            <person name="Hensen N."/>
            <person name="Bonometti L."/>
            <person name="Westerberg I."/>
            <person name="Brannstrom I.O."/>
            <person name="Guillou S."/>
            <person name="Cros-Aarteil S."/>
            <person name="Calhoun S."/>
            <person name="Kuo A."/>
            <person name="Mondo S."/>
            <person name="Pangilinan J."/>
            <person name="Riley R."/>
            <person name="Labutti K."/>
            <person name="Andreopoulos B."/>
            <person name="Lipzen A."/>
            <person name="Chen C."/>
            <person name="Yanf M."/>
            <person name="Daum C."/>
            <person name="Ng V."/>
            <person name="Clum A."/>
            <person name="Steindorff A."/>
            <person name="Ohm R."/>
            <person name="Martin F."/>
            <person name="Silar P."/>
            <person name="Natvig D."/>
            <person name="Lalanne C."/>
            <person name="Gautier V."/>
            <person name="Ament-Velasquez S.L."/>
            <person name="Kruys A."/>
            <person name="Hutchinson M.I."/>
            <person name="Powell A.J."/>
            <person name="Barry K."/>
            <person name="Miller A.N."/>
            <person name="Grigoriev I.V."/>
            <person name="Debuchy R."/>
            <person name="Gladieux P."/>
            <person name="Thoren M.H."/>
            <person name="Johannesson H."/>
        </authorList>
    </citation>
    <scope>NUCLEOTIDE SEQUENCE</scope>
    <source>
        <strain evidence="2">CBS 560.94</strain>
    </source>
</reference>
<dbReference type="EMBL" id="JAUEPP010000002">
    <property type="protein sequence ID" value="KAK3350802.1"/>
    <property type="molecule type" value="Genomic_DNA"/>
</dbReference>
<evidence type="ECO:0000256" key="1">
    <source>
        <dbReference type="SAM" id="MobiDB-lite"/>
    </source>
</evidence>
<feature type="compositionally biased region" description="Polar residues" evidence="1">
    <location>
        <begin position="173"/>
        <end position="192"/>
    </location>
</feature>
<organism evidence="2 3">
    <name type="scientific">Neurospora tetraspora</name>
    <dbReference type="NCBI Taxonomy" id="94610"/>
    <lineage>
        <taxon>Eukaryota</taxon>
        <taxon>Fungi</taxon>
        <taxon>Dikarya</taxon>
        <taxon>Ascomycota</taxon>
        <taxon>Pezizomycotina</taxon>
        <taxon>Sordariomycetes</taxon>
        <taxon>Sordariomycetidae</taxon>
        <taxon>Sordariales</taxon>
        <taxon>Sordariaceae</taxon>
        <taxon>Neurospora</taxon>
    </lineage>
</organism>
<evidence type="ECO:0000313" key="2">
    <source>
        <dbReference type="EMBL" id="KAK3350802.1"/>
    </source>
</evidence>
<comment type="caution">
    <text evidence="2">The sequence shown here is derived from an EMBL/GenBank/DDBJ whole genome shotgun (WGS) entry which is preliminary data.</text>
</comment>
<protein>
    <submittedName>
        <fullName evidence="2">Uncharacterized protein</fullName>
    </submittedName>
</protein>